<feature type="transmembrane region" description="Helical" evidence="1">
    <location>
        <begin position="75"/>
        <end position="104"/>
    </location>
</feature>
<dbReference type="InterPro" id="IPR039447">
    <property type="entry name" value="UreH-like_TM_dom"/>
</dbReference>
<dbReference type="PANTHER" id="PTHR42208">
    <property type="entry name" value="HEAVY METAL TRANSPORTER-RELATED"/>
    <property type="match status" value="1"/>
</dbReference>
<dbReference type="Pfam" id="PF13386">
    <property type="entry name" value="DsbD_2"/>
    <property type="match status" value="1"/>
</dbReference>
<dbReference type="AlphaFoldDB" id="A0A3N0EPP3"/>
<evidence type="ECO:0000313" key="4">
    <source>
        <dbReference type="Proteomes" id="UP000267469"/>
    </source>
</evidence>
<dbReference type="OrthoDB" id="594443at2"/>
<protein>
    <submittedName>
        <fullName evidence="3">Sulfite exporter TauE/SafE family protein</fullName>
    </submittedName>
</protein>
<feature type="transmembrane region" description="Helical" evidence="1">
    <location>
        <begin position="193"/>
        <end position="211"/>
    </location>
</feature>
<feature type="transmembrane region" description="Helical" evidence="1">
    <location>
        <begin position="125"/>
        <end position="147"/>
    </location>
</feature>
<evidence type="ECO:0000259" key="2">
    <source>
        <dbReference type="Pfam" id="PF13386"/>
    </source>
</evidence>
<comment type="caution">
    <text evidence="3">The sequence shown here is derived from an EMBL/GenBank/DDBJ whole genome shotgun (WGS) entry which is preliminary data.</text>
</comment>
<name>A0A3N0EPP3_SINP1</name>
<keyword evidence="1" id="KW-0812">Transmembrane</keyword>
<dbReference type="EMBL" id="RJTM01000035">
    <property type="protein sequence ID" value="RNL89876.1"/>
    <property type="molecule type" value="Genomic_DNA"/>
</dbReference>
<keyword evidence="1" id="KW-1133">Transmembrane helix</keyword>
<feature type="domain" description="Urease accessory protein UreH-like transmembrane" evidence="2">
    <location>
        <begin position="5"/>
        <end position="203"/>
    </location>
</feature>
<feature type="transmembrane region" description="Helical" evidence="1">
    <location>
        <begin position="159"/>
        <end position="181"/>
    </location>
</feature>
<evidence type="ECO:0000313" key="3">
    <source>
        <dbReference type="EMBL" id="RNL89876.1"/>
    </source>
</evidence>
<proteinExistence type="predicted"/>
<organism evidence="3 4">
    <name type="scientific">Sinomicrobium pectinilyticum</name>
    <dbReference type="NCBI Taxonomy" id="1084421"/>
    <lineage>
        <taxon>Bacteria</taxon>
        <taxon>Pseudomonadati</taxon>
        <taxon>Bacteroidota</taxon>
        <taxon>Flavobacteriia</taxon>
        <taxon>Flavobacteriales</taxon>
        <taxon>Flavobacteriaceae</taxon>
        <taxon>Sinomicrobium</taxon>
    </lineage>
</organism>
<keyword evidence="1" id="KW-0472">Membrane</keyword>
<accession>A0A3N0EPP3</accession>
<evidence type="ECO:0000256" key="1">
    <source>
        <dbReference type="SAM" id="Phobius"/>
    </source>
</evidence>
<feature type="transmembrane region" description="Helical" evidence="1">
    <location>
        <begin position="6"/>
        <end position="29"/>
    </location>
</feature>
<feature type="transmembrane region" description="Helical" evidence="1">
    <location>
        <begin position="49"/>
        <end position="69"/>
    </location>
</feature>
<dbReference type="PANTHER" id="PTHR42208:SF1">
    <property type="entry name" value="HEAVY METAL TRANSPORTER"/>
    <property type="match status" value="1"/>
</dbReference>
<gene>
    <name evidence="3" type="ORF">ED312_07100</name>
</gene>
<reference evidence="3 4" key="1">
    <citation type="submission" date="2018-10" db="EMBL/GenBank/DDBJ databases">
        <title>Sinomicrobium pectinilyticum sp. nov., a pectinase-producing bacterium isolated from alkaline and saline soil, and emended description of the genus Sinomicrobium.</title>
        <authorList>
            <person name="Cheng B."/>
            <person name="Li C."/>
            <person name="Lai Q."/>
            <person name="Du M."/>
            <person name="Shao Z."/>
            <person name="Xu P."/>
            <person name="Yang C."/>
        </authorList>
    </citation>
    <scope>NUCLEOTIDE SEQUENCE [LARGE SCALE GENOMIC DNA]</scope>
    <source>
        <strain evidence="3 4">5DNS001</strain>
    </source>
</reference>
<dbReference type="RefSeq" id="WP_123215313.1">
    <property type="nucleotide sequence ID" value="NZ_RJTM01000035.1"/>
</dbReference>
<keyword evidence="4" id="KW-1185">Reference proteome</keyword>
<dbReference type="Proteomes" id="UP000267469">
    <property type="component" value="Unassembled WGS sequence"/>
</dbReference>
<sequence length="233" mass="25005">MLISAIILGIAGGFHCVGMCGPVALMLPVDRNNGKKKALQLASYHLGRIVTYTLIGLLFGTLGLGFRLFGVQQQLSVITGVVMIAIVLLPGLKIPSGVLPAWYFRGIAMVKNRLGAAMKRKSPGTFFAAGFLNGLLPCGMVYMAVLAAMTADEVWKSGLFMAFFGTGTIPLMTVFVYLGNVLKQKARQKLQKLVPVFVIGMGCLFILRGLGLNIPYISPGPVVDEATYHVQCH</sequence>